<reference evidence="4 5" key="1">
    <citation type="submission" date="2024-03" db="EMBL/GenBank/DDBJ databases">
        <title>Novel species of the genus Variovorax.</title>
        <authorList>
            <person name="Liu Q."/>
            <person name="Xin Y.-H."/>
        </authorList>
    </citation>
    <scope>NUCLEOTIDE SEQUENCE [LARGE SCALE GENOMIC DNA]</scope>
    <source>
        <strain evidence="4 5">KACC 18901</strain>
    </source>
</reference>
<dbReference type="Pfam" id="PF01980">
    <property type="entry name" value="TrmO_N"/>
    <property type="match status" value="1"/>
</dbReference>
<evidence type="ECO:0000313" key="4">
    <source>
        <dbReference type="EMBL" id="MEJ8854068.1"/>
    </source>
</evidence>
<dbReference type="CDD" id="cd09281">
    <property type="entry name" value="UPF0066"/>
    <property type="match status" value="1"/>
</dbReference>
<accession>A0ABU8X2P6</accession>
<dbReference type="Gene3D" id="2.40.30.70">
    <property type="entry name" value="YaeB-like"/>
    <property type="match status" value="1"/>
</dbReference>
<keyword evidence="5" id="KW-1185">Reference proteome</keyword>
<dbReference type="InterPro" id="IPR036413">
    <property type="entry name" value="YaeB-like_sf"/>
</dbReference>
<sequence>MTTTDLETVTCRPIGTVFSNFKQVEGMPIQAAASQDIARLEVHADFAPGLRDIEGFDYLIFITHMHLCTREPLEVTPFLDNATHGVFATRSPTRPNRLGLSIVRLLRVEGSVLHFSGNDMVDGTPVLDIKPYVPRFDVRETERIGWFTQRIEALASTLSDRRMT</sequence>
<dbReference type="Proteomes" id="UP001367030">
    <property type="component" value="Unassembled WGS sequence"/>
</dbReference>
<dbReference type="PANTHER" id="PTHR12818">
    <property type="entry name" value="TRNA (ADENINE(37)-N6)-METHYLTRANSFERASE"/>
    <property type="match status" value="1"/>
</dbReference>
<protein>
    <submittedName>
        <fullName evidence="4">tRNA (N6-threonylcarbamoyladenosine(37)-N6)-methyltransferase TrmO</fullName>
    </submittedName>
</protein>
<dbReference type="NCBIfam" id="TIGR00104">
    <property type="entry name" value="tRNA_TsaA"/>
    <property type="match status" value="1"/>
</dbReference>
<comment type="similarity">
    <text evidence="2">Belongs to the tRNA methyltransferase O family.</text>
</comment>
<dbReference type="PANTHER" id="PTHR12818:SF0">
    <property type="entry name" value="TRNA (ADENINE(37)-N6)-METHYLTRANSFERASE"/>
    <property type="match status" value="1"/>
</dbReference>
<organism evidence="4 5">
    <name type="scientific">Variovorax robiniae</name>
    <dbReference type="NCBI Taxonomy" id="1836199"/>
    <lineage>
        <taxon>Bacteria</taxon>
        <taxon>Pseudomonadati</taxon>
        <taxon>Pseudomonadota</taxon>
        <taxon>Betaproteobacteria</taxon>
        <taxon>Burkholderiales</taxon>
        <taxon>Comamonadaceae</taxon>
        <taxon>Variovorax</taxon>
    </lineage>
</organism>
<dbReference type="InterPro" id="IPR036414">
    <property type="entry name" value="YaeB_N_sf"/>
</dbReference>
<evidence type="ECO:0000259" key="3">
    <source>
        <dbReference type="PROSITE" id="PS51668"/>
    </source>
</evidence>
<name>A0ABU8X2P6_9BURK</name>
<dbReference type="PROSITE" id="PS01318">
    <property type="entry name" value="TSAA_1"/>
    <property type="match status" value="1"/>
</dbReference>
<dbReference type="EMBL" id="JBBKZS010000002">
    <property type="protein sequence ID" value="MEJ8854068.1"/>
    <property type="molecule type" value="Genomic_DNA"/>
</dbReference>
<gene>
    <name evidence="4" type="primary">tsaA</name>
    <name evidence="4" type="ORF">WKW79_05785</name>
</gene>
<keyword evidence="1" id="KW-0949">S-adenosyl-L-methionine</keyword>
<evidence type="ECO:0000256" key="1">
    <source>
        <dbReference type="ARBA" id="ARBA00022691"/>
    </source>
</evidence>
<comment type="caution">
    <text evidence="4">The sequence shown here is derived from an EMBL/GenBank/DDBJ whole genome shotgun (WGS) entry which is preliminary data.</text>
</comment>
<evidence type="ECO:0000313" key="5">
    <source>
        <dbReference type="Proteomes" id="UP001367030"/>
    </source>
</evidence>
<feature type="domain" description="TsaA-like" evidence="3">
    <location>
        <begin position="11"/>
        <end position="141"/>
    </location>
</feature>
<evidence type="ECO:0000256" key="2">
    <source>
        <dbReference type="ARBA" id="ARBA00033753"/>
    </source>
</evidence>
<dbReference type="InterPro" id="IPR023370">
    <property type="entry name" value="TrmO-like_N"/>
</dbReference>
<dbReference type="InterPro" id="IPR040372">
    <property type="entry name" value="YaeB-like"/>
</dbReference>
<dbReference type="RefSeq" id="WP_340334157.1">
    <property type="nucleotide sequence ID" value="NZ_JBBKZS010000002.1"/>
</dbReference>
<dbReference type="PROSITE" id="PS51668">
    <property type="entry name" value="TSAA_2"/>
    <property type="match status" value="1"/>
</dbReference>
<dbReference type="SUPFAM" id="SSF118196">
    <property type="entry name" value="YaeB-like"/>
    <property type="match status" value="1"/>
</dbReference>
<proteinExistence type="inferred from homology"/>
<dbReference type="InterPro" id="IPR023368">
    <property type="entry name" value="UPF0066_cons_site"/>
</dbReference>